<keyword evidence="1" id="KW-0732">Signal</keyword>
<keyword evidence="3" id="KW-1185">Reference proteome</keyword>
<evidence type="ECO:0000313" key="2">
    <source>
        <dbReference type="EMBL" id="SHK12847.1"/>
    </source>
</evidence>
<evidence type="ECO:0000256" key="1">
    <source>
        <dbReference type="SAM" id="SignalP"/>
    </source>
</evidence>
<organism evidence="2 3">
    <name type="scientific">Fibrobacter intestinalis</name>
    <dbReference type="NCBI Taxonomy" id="28122"/>
    <lineage>
        <taxon>Bacteria</taxon>
        <taxon>Pseudomonadati</taxon>
        <taxon>Fibrobacterota</taxon>
        <taxon>Fibrobacteria</taxon>
        <taxon>Fibrobacterales</taxon>
        <taxon>Fibrobacteraceae</taxon>
        <taxon>Fibrobacter</taxon>
    </lineage>
</organism>
<dbReference type="RefSeq" id="WP_073301825.1">
    <property type="nucleotide sequence ID" value="NZ_FRAW01000001.1"/>
</dbReference>
<proteinExistence type="predicted"/>
<name>A0A1M6PY76_9BACT</name>
<dbReference type="AlphaFoldDB" id="A0A1M6PY76"/>
<dbReference type="EMBL" id="FRAW01000001">
    <property type="protein sequence ID" value="SHK12847.1"/>
    <property type="molecule type" value="Genomic_DNA"/>
</dbReference>
<evidence type="ECO:0000313" key="3">
    <source>
        <dbReference type="Proteomes" id="UP000184275"/>
    </source>
</evidence>
<accession>A0A1M6PY76</accession>
<sequence>MKKILFLMIMAILPALAMASPFGLKMGMSIKEIAKECDGKPEFVKNDAYIIKPKKSHPSFEYYFVFVDKNKGLYQIKALSSAISTNDYGTELQSAFNTTKDRVAKRYGEPTIRDEIDPESAFQDGNDWMYTLKGGARTLAAIWGKGGKLADNLDMVILECSASEISSRQGFLILYYFFKNADKIEDEQDSVF</sequence>
<feature type="chain" id="PRO_5009920196" evidence="1">
    <location>
        <begin position="20"/>
        <end position="192"/>
    </location>
</feature>
<reference evidence="3" key="1">
    <citation type="submission" date="2016-11" db="EMBL/GenBank/DDBJ databases">
        <authorList>
            <person name="Varghese N."/>
            <person name="Submissions S."/>
        </authorList>
    </citation>
    <scope>NUCLEOTIDE SEQUENCE [LARGE SCALE GENOMIC DNA]</scope>
    <source>
        <strain evidence="3">UWOS</strain>
    </source>
</reference>
<feature type="signal peptide" evidence="1">
    <location>
        <begin position="1"/>
        <end position="19"/>
    </location>
</feature>
<dbReference type="Proteomes" id="UP000184275">
    <property type="component" value="Unassembled WGS sequence"/>
</dbReference>
<gene>
    <name evidence="2" type="ORF">SAMN05720469_101170</name>
</gene>
<protein>
    <submittedName>
        <fullName evidence="2">Uncharacterized protein</fullName>
    </submittedName>
</protein>